<feature type="transmembrane region" description="Helical" evidence="7">
    <location>
        <begin position="218"/>
        <end position="240"/>
    </location>
</feature>
<dbReference type="InterPro" id="IPR006707">
    <property type="entry name" value="T7SS_EccD"/>
</dbReference>
<comment type="similarity">
    <text evidence="2">Belongs to the EccD/Snm4 family.</text>
</comment>
<dbReference type="Gene3D" id="3.10.20.90">
    <property type="entry name" value="Phosphatidylinositol 3-kinase Catalytic Subunit, Chain A, domain 1"/>
    <property type="match status" value="1"/>
</dbReference>
<evidence type="ECO:0000256" key="7">
    <source>
        <dbReference type="SAM" id="Phobius"/>
    </source>
</evidence>
<evidence type="ECO:0000256" key="4">
    <source>
        <dbReference type="ARBA" id="ARBA00022692"/>
    </source>
</evidence>
<keyword evidence="4 7" id="KW-0812">Transmembrane</keyword>
<name>A0ABS7NZZ8_9NOCA</name>
<feature type="transmembrane region" description="Helical" evidence="7">
    <location>
        <begin position="247"/>
        <end position="267"/>
    </location>
</feature>
<dbReference type="Pfam" id="PF08817">
    <property type="entry name" value="YukD"/>
    <property type="match status" value="1"/>
</dbReference>
<dbReference type="Pfam" id="PF19053">
    <property type="entry name" value="EccD"/>
    <property type="match status" value="1"/>
</dbReference>
<evidence type="ECO:0000313" key="9">
    <source>
        <dbReference type="EMBL" id="MBY6365717.1"/>
    </source>
</evidence>
<evidence type="ECO:0000256" key="3">
    <source>
        <dbReference type="ARBA" id="ARBA00022475"/>
    </source>
</evidence>
<evidence type="ECO:0000256" key="2">
    <source>
        <dbReference type="ARBA" id="ARBA00006162"/>
    </source>
</evidence>
<feature type="domain" description="EccD-like transmembrane" evidence="8">
    <location>
        <begin position="146"/>
        <end position="494"/>
    </location>
</feature>
<dbReference type="InterPro" id="IPR024962">
    <property type="entry name" value="YukD-like"/>
</dbReference>
<keyword evidence="3" id="KW-1003">Cell membrane</keyword>
<evidence type="ECO:0000256" key="5">
    <source>
        <dbReference type="ARBA" id="ARBA00022989"/>
    </source>
</evidence>
<proteinExistence type="inferred from homology"/>
<dbReference type="Proteomes" id="UP000825228">
    <property type="component" value="Unassembled WGS sequence"/>
</dbReference>
<feature type="transmembrane region" description="Helical" evidence="7">
    <location>
        <begin position="192"/>
        <end position="212"/>
    </location>
</feature>
<accession>A0ABS7NZZ8</accession>
<gene>
    <name evidence="9" type="primary">eccD</name>
    <name evidence="9" type="ORF">HQ603_03005</name>
</gene>
<keyword evidence="10" id="KW-1185">Reference proteome</keyword>
<protein>
    <submittedName>
        <fullName evidence="9">Type VII secretion integral membrane protein EccD</fullName>
    </submittedName>
</protein>
<feature type="transmembrane region" description="Helical" evidence="7">
    <location>
        <begin position="406"/>
        <end position="427"/>
    </location>
</feature>
<keyword evidence="6 7" id="KW-0472">Membrane</keyword>
<reference evidence="9 10" key="1">
    <citation type="submission" date="2020-06" db="EMBL/GenBank/DDBJ databases">
        <title>Taxonomy, biology and ecology of Rhodococcus bacteria occurring in California pistachio and other woody hosts as revealed by genome sequence analyses.</title>
        <authorList>
            <person name="Gai Y."/>
            <person name="Riely B."/>
        </authorList>
    </citation>
    <scope>NUCLEOTIDE SEQUENCE [LARGE SCALE GENOMIC DNA]</scope>
    <source>
        <strain evidence="9 10">BP-281</strain>
    </source>
</reference>
<evidence type="ECO:0000313" key="10">
    <source>
        <dbReference type="Proteomes" id="UP000825228"/>
    </source>
</evidence>
<feature type="transmembrane region" description="Helical" evidence="7">
    <location>
        <begin position="273"/>
        <end position="291"/>
    </location>
</feature>
<dbReference type="NCBIfam" id="TIGR03920">
    <property type="entry name" value="T7SS_EccD"/>
    <property type="match status" value="1"/>
</dbReference>
<evidence type="ECO:0000256" key="1">
    <source>
        <dbReference type="ARBA" id="ARBA00004651"/>
    </source>
</evidence>
<feature type="transmembrane region" description="Helical" evidence="7">
    <location>
        <begin position="351"/>
        <end position="371"/>
    </location>
</feature>
<dbReference type="RefSeq" id="WP_222682839.1">
    <property type="nucleotide sequence ID" value="NZ_JABUBT010000001.1"/>
</dbReference>
<sequence length="494" mass="48648">MNGQPIAGAIDRRSGEGAVADGSVRTVAPGSVRTTVVRDGVEADVSVPAGLAVAAVVPALLAVVRPRAGAAEPESIPATYELWTITGRRLVRSRSLWDNDVRDGDVLVLAPSGSVSAPVVDDLAAAVALVPGGSDATRWPASVGPVGLAVAAAAAAATIVADHAALVVVGITVAVLTAAAAYLCATVTRDPLLVCSARGSACLLAFGAGVGAVPGHDLAADAVLGFAAVATVCVLTSAVAGNVGRATFTAITAVAVVGTVVGAVSAFAEFSTAHVAAVTATVCTIAVTRAPRLAASRAGIRIRPLPLGDAVSGTGRVAHRHTETTRAAAAATVDTDIDLVAARGATARSYLTGYGAALSVLAAAAAVVAASAELADATDPVRLGFAVLVAAVFCSQSRGHGDRTRALIAAVSGGCIVPAVCAVGVVVRPDLAAVWLAGTGAAAVVTIVCGLLAPRHEFTPTVRRAADWGEYAATGALIPVTVWIVGALSTVRGL</sequence>
<feature type="transmembrane region" description="Helical" evidence="7">
    <location>
        <begin position="165"/>
        <end position="185"/>
    </location>
</feature>
<feature type="transmembrane region" description="Helical" evidence="7">
    <location>
        <begin position="433"/>
        <end position="454"/>
    </location>
</feature>
<comment type="caution">
    <text evidence="9">The sequence shown here is derived from an EMBL/GenBank/DDBJ whole genome shotgun (WGS) entry which is preliminary data.</text>
</comment>
<evidence type="ECO:0000256" key="6">
    <source>
        <dbReference type="ARBA" id="ARBA00023136"/>
    </source>
</evidence>
<dbReference type="InterPro" id="IPR044049">
    <property type="entry name" value="EccD_transm"/>
</dbReference>
<comment type="subcellular location">
    <subcellularLocation>
        <location evidence="1">Cell membrane</location>
        <topology evidence="1">Multi-pass membrane protein</topology>
    </subcellularLocation>
</comment>
<organism evidence="9 10">
    <name type="scientific">Rhodococcoides corynebacterioides</name>
    <dbReference type="NCBI Taxonomy" id="53972"/>
    <lineage>
        <taxon>Bacteria</taxon>
        <taxon>Bacillati</taxon>
        <taxon>Actinomycetota</taxon>
        <taxon>Actinomycetes</taxon>
        <taxon>Mycobacteriales</taxon>
        <taxon>Nocardiaceae</taxon>
        <taxon>Rhodococcoides</taxon>
    </lineage>
</organism>
<feature type="transmembrane region" description="Helical" evidence="7">
    <location>
        <begin position="139"/>
        <end position="159"/>
    </location>
</feature>
<dbReference type="EMBL" id="JABUBU010000001">
    <property type="protein sequence ID" value="MBY6365717.1"/>
    <property type="molecule type" value="Genomic_DNA"/>
</dbReference>
<keyword evidence="5 7" id="KW-1133">Transmembrane helix</keyword>
<evidence type="ECO:0000259" key="8">
    <source>
        <dbReference type="Pfam" id="PF19053"/>
    </source>
</evidence>